<evidence type="ECO:0000313" key="4">
    <source>
        <dbReference type="EMBL" id="MFC7449835.1"/>
    </source>
</evidence>
<dbReference type="Pfam" id="PF02810">
    <property type="entry name" value="SEC-C"/>
    <property type="match status" value="1"/>
</dbReference>
<comment type="similarity">
    <text evidence="1 2">Belongs to the UPF0225 family.</text>
</comment>
<accession>A0ABW2S153</accession>
<dbReference type="InterPro" id="IPR023006">
    <property type="entry name" value="YchJ-like"/>
</dbReference>
<dbReference type="Gene3D" id="3.10.450.50">
    <property type="match status" value="1"/>
</dbReference>
<evidence type="ECO:0000313" key="5">
    <source>
        <dbReference type="Proteomes" id="UP001596484"/>
    </source>
</evidence>
<dbReference type="Pfam" id="PF17775">
    <property type="entry name" value="YchJ_M-like"/>
    <property type="match status" value="1"/>
</dbReference>
<organism evidence="4 5">
    <name type="scientific">Rhodococcus daqingensis</name>
    <dbReference type="NCBI Taxonomy" id="2479363"/>
    <lineage>
        <taxon>Bacteria</taxon>
        <taxon>Bacillati</taxon>
        <taxon>Actinomycetota</taxon>
        <taxon>Actinomycetes</taxon>
        <taxon>Mycobacteriales</taxon>
        <taxon>Nocardiaceae</taxon>
        <taxon>Rhodococcus</taxon>
    </lineage>
</organism>
<proteinExistence type="inferred from homology"/>
<sequence>MIASTSPCPCLSGDTYGSCCGRFHSGETEAPTAERLMRSRYSAFAVGATDYLRRTWHPSTRPDRLDLDPDQRWTGLDILGCMGGGLFEAEGTVEFVAHYVHAGQRDSLREHSRFVREDGRWLYLDAID</sequence>
<dbReference type="InterPro" id="IPR004027">
    <property type="entry name" value="SEC_C_motif"/>
</dbReference>
<dbReference type="SUPFAM" id="SSF54427">
    <property type="entry name" value="NTF2-like"/>
    <property type="match status" value="1"/>
</dbReference>
<evidence type="ECO:0000256" key="2">
    <source>
        <dbReference type="HAMAP-Rule" id="MF_00612"/>
    </source>
</evidence>
<dbReference type="InterPro" id="IPR032710">
    <property type="entry name" value="NTF2-like_dom_sf"/>
</dbReference>
<dbReference type="Proteomes" id="UP001596484">
    <property type="component" value="Unassembled WGS sequence"/>
</dbReference>
<name>A0ABW2S153_9NOCA</name>
<feature type="domain" description="YchJ-like middle NTF2-like" evidence="3">
    <location>
        <begin position="32"/>
        <end position="126"/>
    </location>
</feature>
<evidence type="ECO:0000259" key="3">
    <source>
        <dbReference type="Pfam" id="PF17775"/>
    </source>
</evidence>
<dbReference type="RefSeq" id="WP_378407211.1">
    <property type="nucleotide sequence ID" value="NZ_JBHTCS010000022.1"/>
</dbReference>
<keyword evidence="5" id="KW-1185">Reference proteome</keyword>
<dbReference type="EMBL" id="JBHTCS010000022">
    <property type="protein sequence ID" value="MFC7449835.1"/>
    <property type="molecule type" value="Genomic_DNA"/>
</dbReference>
<evidence type="ECO:0000256" key="1">
    <source>
        <dbReference type="ARBA" id="ARBA00010839"/>
    </source>
</evidence>
<dbReference type="PANTHER" id="PTHR33747">
    <property type="entry name" value="UPF0225 PROTEIN SCO1677"/>
    <property type="match status" value="1"/>
</dbReference>
<gene>
    <name evidence="4" type="ORF">ACFQS9_18215</name>
</gene>
<dbReference type="HAMAP" id="MF_00612">
    <property type="entry name" value="UPF0225"/>
    <property type="match status" value="1"/>
</dbReference>
<dbReference type="PANTHER" id="PTHR33747:SF1">
    <property type="entry name" value="ADENYLATE CYCLASE-ASSOCIATED CAP C-TERMINAL DOMAIN-CONTAINING PROTEIN"/>
    <property type="match status" value="1"/>
</dbReference>
<dbReference type="InterPro" id="IPR048469">
    <property type="entry name" value="YchJ-like_M"/>
</dbReference>
<protein>
    <recommendedName>
        <fullName evidence="2">UPF0225 protein ACFQS9_18215</fullName>
    </recommendedName>
</protein>
<reference evidence="5" key="1">
    <citation type="journal article" date="2019" name="Int. J. Syst. Evol. Microbiol.">
        <title>The Global Catalogue of Microorganisms (GCM) 10K type strain sequencing project: providing services to taxonomists for standard genome sequencing and annotation.</title>
        <authorList>
            <consortium name="The Broad Institute Genomics Platform"/>
            <consortium name="The Broad Institute Genome Sequencing Center for Infectious Disease"/>
            <person name="Wu L."/>
            <person name="Ma J."/>
        </authorList>
    </citation>
    <scope>NUCLEOTIDE SEQUENCE [LARGE SCALE GENOMIC DNA]</scope>
    <source>
        <strain evidence="5">ICMP 19430</strain>
    </source>
</reference>
<comment type="caution">
    <text evidence="4">The sequence shown here is derived from an EMBL/GenBank/DDBJ whole genome shotgun (WGS) entry which is preliminary data.</text>
</comment>